<dbReference type="GO" id="GO:0008652">
    <property type="term" value="P:amino acid biosynthetic process"/>
    <property type="evidence" value="ECO:0007669"/>
    <property type="project" value="UniProtKB-ARBA"/>
</dbReference>
<dbReference type="GO" id="GO:0008696">
    <property type="term" value="F:4-amino-4-deoxychorismate lyase activity"/>
    <property type="evidence" value="ECO:0007669"/>
    <property type="project" value="UniProtKB-EC"/>
</dbReference>
<evidence type="ECO:0000256" key="8">
    <source>
        <dbReference type="ARBA" id="ARBA00054027"/>
    </source>
</evidence>
<keyword evidence="13" id="KW-0808">Transferase</keyword>
<dbReference type="PROSITE" id="PS00770">
    <property type="entry name" value="AA_TRANSFER_CLASS_4"/>
    <property type="match status" value="1"/>
</dbReference>
<evidence type="ECO:0000256" key="12">
    <source>
        <dbReference type="RuleBase" id="RU004516"/>
    </source>
</evidence>
<dbReference type="EC" id="4.1.3.38" evidence="6"/>
<sequence length="285" mass="31569">MSVVYLNGQFMQAAEAKISPMDRGFLFGDGIYEVIPSYGGRCVGFAAHIQRLQTGLAALDIQCAMTVQDWQQLVQQLIQSNGEGNLGIYLHVSRGTDTKRAHAYPKAIAATIFAYAFEISAEPLADTETAPCYKVITAEDLRWQRCHIKSTALLGNVMHHQQAAALGLNECILFDEHGFLTEGSSTNVFIVKDTVVITPPLSHKILPGITRQLLLSILRQHSKLTVEERPVSKHELLIADEVWLTSSSKEVAAVVEVDGLRIGNQRPGPVWQLAQSLFSQYKYEY</sequence>
<dbReference type="InterPro" id="IPR050571">
    <property type="entry name" value="Class-IV_PLP-Dep_Aminotrnsfr"/>
</dbReference>
<dbReference type="GO" id="GO:0008483">
    <property type="term" value="F:transaminase activity"/>
    <property type="evidence" value="ECO:0007669"/>
    <property type="project" value="UniProtKB-KW"/>
</dbReference>
<dbReference type="Gene3D" id="3.20.10.10">
    <property type="entry name" value="D-amino Acid Aminotransferase, subunit A, domain 2"/>
    <property type="match status" value="1"/>
</dbReference>
<comment type="cofactor">
    <cofactor evidence="1 12">
        <name>pyridoxal 5'-phosphate</name>
        <dbReference type="ChEBI" id="CHEBI:597326"/>
    </cofactor>
</comment>
<evidence type="ECO:0000313" key="13">
    <source>
        <dbReference type="EMBL" id="TXK79898.1"/>
    </source>
</evidence>
<evidence type="ECO:0000256" key="7">
    <source>
        <dbReference type="ARBA" id="ARBA00049529"/>
    </source>
</evidence>
<dbReference type="SUPFAM" id="SSF56752">
    <property type="entry name" value="D-aminoacid aminotransferase-like PLP-dependent enzymes"/>
    <property type="match status" value="1"/>
</dbReference>
<comment type="caution">
    <text evidence="13">The sequence shown here is derived from an EMBL/GenBank/DDBJ whole genome shotgun (WGS) entry which is preliminary data.</text>
</comment>
<evidence type="ECO:0000256" key="9">
    <source>
        <dbReference type="ARBA" id="ARBA00069174"/>
    </source>
</evidence>
<comment type="function">
    <text evidence="8">Involved in the biosynthesis of p-aminobenzoate (PABA), a precursor of tetrahydrofolate. Converts 4-amino-4-deoxychorismate into 4-aminobenzoate (PABA) and pyruvate.</text>
</comment>
<evidence type="ECO:0000256" key="2">
    <source>
        <dbReference type="ARBA" id="ARBA00009320"/>
    </source>
</evidence>
<evidence type="ECO:0000256" key="3">
    <source>
        <dbReference type="ARBA" id="ARBA00022898"/>
    </source>
</evidence>
<reference evidence="13 14" key="1">
    <citation type="submission" date="2019-08" db="EMBL/GenBank/DDBJ databases">
        <title>Draft genome analysis of Rheinheimera tangshanensis isolated from the roots of fresh rice plants (Oryza sativa).</title>
        <authorList>
            <person name="Yu Q."/>
            <person name="Qi Y."/>
            <person name="Zhang H."/>
            <person name="Pu J."/>
        </authorList>
    </citation>
    <scope>NUCLEOTIDE SEQUENCE [LARGE SCALE GENOMIC DNA]</scope>
    <source>
        <strain evidence="13 14">JA3-B52</strain>
    </source>
</reference>
<dbReference type="InterPro" id="IPR036038">
    <property type="entry name" value="Aminotransferase-like"/>
</dbReference>
<name>A0A5C8LWC8_9GAMM</name>
<dbReference type="EMBL" id="VRLR01000008">
    <property type="protein sequence ID" value="TXK79898.1"/>
    <property type="molecule type" value="Genomic_DNA"/>
</dbReference>
<dbReference type="InterPro" id="IPR043131">
    <property type="entry name" value="BCAT-like_N"/>
</dbReference>
<gene>
    <name evidence="13" type="ORF">FU839_12555</name>
</gene>
<dbReference type="InterPro" id="IPR018300">
    <property type="entry name" value="Aminotrans_IV_CS"/>
</dbReference>
<dbReference type="InterPro" id="IPR001544">
    <property type="entry name" value="Aminotrans_IV"/>
</dbReference>
<dbReference type="Proteomes" id="UP000321814">
    <property type="component" value="Unassembled WGS sequence"/>
</dbReference>
<accession>A0A5C8LWC8</accession>
<keyword evidence="3 12" id="KW-0663">Pyridoxal phosphate</keyword>
<evidence type="ECO:0000256" key="11">
    <source>
        <dbReference type="RuleBase" id="RU004106"/>
    </source>
</evidence>
<keyword evidence="14" id="KW-1185">Reference proteome</keyword>
<comment type="similarity">
    <text evidence="2 11">Belongs to the class-IV pyridoxal-phosphate-dependent aminotransferase family.</text>
</comment>
<dbReference type="PANTHER" id="PTHR42743:SF10">
    <property type="entry name" value="D-ALANINE AMINOTRANSFERASE"/>
    <property type="match status" value="1"/>
</dbReference>
<evidence type="ECO:0000256" key="6">
    <source>
        <dbReference type="ARBA" id="ARBA00035676"/>
    </source>
</evidence>
<protein>
    <recommendedName>
        <fullName evidence="9">Aminodeoxychorismate lyase</fullName>
        <ecNumber evidence="6">4.1.3.38</ecNumber>
    </recommendedName>
    <alternativeName>
        <fullName evidence="10">4-amino-4-deoxychorismate lyase</fullName>
    </alternativeName>
</protein>
<organism evidence="13 14">
    <name type="scientific">Rheinheimera tangshanensis</name>
    <dbReference type="NCBI Taxonomy" id="400153"/>
    <lineage>
        <taxon>Bacteria</taxon>
        <taxon>Pseudomonadati</taxon>
        <taxon>Pseudomonadota</taxon>
        <taxon>Gammaproteobacteria</taxon>
        <taxon>Chromatiales</taxon>
        <taxon>Chromatiaceae</taxon>
        <taxon>Rheinheimera</taxon>
    </lineage>
</organism>
<evidence type="ECO:0000256" key="4">
    <source>
        <dbReference type="ARBA" id="ARBA00022909"/>
    </source>
</evidence>
<dbReference type="Pfam" id="PF01063">
    <property type="entry name" value="Aminotran_4"/>
    <property type="match status" value="1"/>
</dbReference>
<dbReference type="PANTHER" id="PTHR42743">
    <property type="entry name" value="AMINO-ACID AMINOTRANSFERASE"/>
    <property type="match status" value="1"/>
</dbReference>
<dbReference type="Gene3D" id="3.30.470.10">
    <property type="match status" value="1"/>
</dbReference>
<dbReference type="InterPro" id="IPR043132">
    <property type="entry name" value="BCAT-like_C"/>
</dbReference>
<evidence type="ECO:0000256" key="1">
    <source>
        <dbReference type="ARBA" id="ARBA00001933"/>
    </source>
</evidence>
<dbReference type="OrthoDB" id="21319at2"/>
<evidence type="ECO:0000256" key="5">
    <source>
        <dbReference type="ARBA" id="ARBA00035633"/>
    </source>
</evidence>
<evidence type="ECO:0000256" key="10">
    <source>
        <dbReference type="ARBA" id="ARBA00080135"/>
    </source>
</evidence>
<dbReference type="GO" id="GO:0005829">
    <property type="term" value="C:cytosol"/>
    <property type="evidence" value="ECO:0007669"/>
    <property type="project" value="TreeGrafter"/>
</dbReference>
<comment type="catalytic activity">
    <reaction evidence="7">
        <text>4-amino-4-deoxychorismate = 4-aminobenzoate + pyruvate + H(+)</text>
        <dbReference type="Rhea" id="RHEA:16201"/>
        <dbReference type="ChEBI" id="CHEBI:15361"/>
        <dbReference type="ChEBI" id="CHEBI:15378"/>
        <dbReference type="ChEBI" id="CHEBI:17836"/>
        <dbReference type="ChEBI" id="CHEBI:58406"/>
        <dbReference type="EC" id="4.1.3.38"/>
    </reaction>
</comment>
<evidence type="ECO:0000313" key="14">
    <source>
        <dbReference type="Proteomes" id="UP000321814"/>
    </source>
</evidence>
<dbReference type="RefSeq" id="WP_147904645.1">
    <property type="nucleotide sequence ID" value="NZ_BAAAGC010000005.1"/>
</dbReference>
<keyword evidence="4" id="KW-0289">Folate biosynthesis</keyword>
<dbReference type="CDD" id="cd01558">
    <property type="entry name" value="D-AAT_like"/>
    <property type="match status" value="1"/>
</dbReference>
<proteinExistence type="inferred from homology"/>
<dbReference type="GO" id="GO:0046656">
    <property type="term" value="P:folic acid biosynthetic process"/>
    <property type="evidence" value="ECO:0007669"/>
    <property type="project" value="UniProtKB-KW"/>
</dbReference>
<dbReference type="AlphaFoldDB" id="A0A5C8LWC8"/>
<dbReference type="FunFam" id="3.20.10.10:FF:000002">
    <property type="entry name" value="D-alanine aminotransferase"/>
    <property type="match status" value="1"/>
</dbReference>
<keyword evidence="13" id="KW-0032">Aminotransferase</keyword>
<comment type="pathway">
    <text evidence="5">Cofactor biosynthesis; tetrahydrofolate biosynthesis; 4-aminobenzoate from chorismate: step 2/2.</text>
</comment>